<evidence type="ECO:0000313" key="3">
    <source>
        <dbReference type="EMBL" id="EOZ97175.1"/>
    </source>
</evidence>
<evidence type="ECO:0000313" key="4">
    <source>
        <dbReference type="Proteomes" id="UP000006073"/>
    </source>
</evidence>
<protein>
    <submittedName>
        <fullName evidence="3">Dipeptidyl peptidase IV protein</fullName>
    </submittedName>
</protein>
<dbReference type="InterPro" id="IPR001375">
    <property type="entry name" value="Peptidase_S9_cat"/>
</dbReference>
<dbReference type="InterPro" id="IPR002469">
    <property type="entry name" value="Peptidase_S9B_N"/>
</dbReference>
<proteinExistence type="predicted"/>
<dbReference type="AlphaFoldDB" id="S2DIY5"/>
<dbReference type="eggNOG" id="COG1506">
    <property type="taxonomic scope" value="Bacteria"/>
</dbReference>
<dbReference type="Pfam" id="PF00326">
    <property type="entry name" value="Peptidase_S9"/>
    <property type="match status" value="1"/>
</dbReference>
<reference evidence="3 4" key="1">
    <citation type="journal article" date="2013" name="Genome Announc.">
        <title>Draft Genome Sequence of Indibacter alkaliphilus Strain LW1T, Isolated from Lonar Lake, a Haloalkaline Lake in the Buldana District of Maharashtra, India.</title>
        <authorList>
            <person name="Singh A."/>
            <person name="Kumar Jangir P."/>
            <person name="Sharma R."/>
            <person name="Singh A."/>
            <person name="Kumar Pinnaka A."/>
            <person name="Shivaji S."/>
        </authorList>
    </citation>
    <scope>NUCLEOTIDE SEQUENCE [LARGE SCALE GENOMIC DNA]</scope>
    <source>
        <strain evidence="4">CCUG 57479 / KCTC 22604 / LW1</strain>
    </source>
</reference>
<dbReference type="SUPFAM" id="SSF53474">
    <property type="entry name" value="alpha/beta-Hydrolases"/>
    <property type="match status" value="1"/>
</dbReference>
<dbReference type="Proteomes" id="UP000006073">
    <property type="component" value="Unassembled WGS sequence"/>
</dbReference>
<dbReference type="Gene3D" id="3.40.50.1820">
    <property type="entry name" value="alpha/beta hydrolase"/>
    <property type="match status" value="1"/>
</dbReference>
<dbReference type="GO" id="GO:0008236">
    <property type="term" value="F:serine-type peptidase activity"/>
    <property type="evidence" value="ECO:0007669"/>
    <property type="project" value="InterPro"/>
</dbReference>
<keyword evidence="4" id="KW-1185">Reference proteome</keyword>
<dbReference type="InterPro" id="IPR050278">
    <property type="entry name" value="Serine_Prot_S9B/DPPIV"/>
</dbReference>
<comment type="caution">
    <text evidence="3">The sequence shown here is derived from an EMBL/GenBank/DDBJ whole genome shotgun (WGS) entry which is preliminary data.</text>
</comment>
<organism evidence="3 4">
    <name type="scientific">Indibacter alkaliphilus (strain CCUG 57479 / KCTC 22604 / LW1)</name>
    <dbReference type="NCBI Taxonomy" id="1189612"/>
    <lineage>
        <taxon>Bacteria</taxon>
        <taxon>Pseudomonadati</taxon>
        <taxon>Bacteroidota</taxon>
        <taxon>Cytophagia</taxon>
        <taxon>Cytophagales</taxon>
        <taxon>Cyclobacteriaceae</taxon>
    </lineage>
</organism>
<accession>S2DIY5</accession>
<dbReference type="EMBL" id="ALWO02000030">
    <property type="protein sequence ID" value="EOZ97175.1"/>
    <property type="molecule type" value="Genomic_DNA"/>
</dbReference>
<dbReference type="PANTHER" id="PTHR11731">
    <property type="entry name" value="PROTEASE FAMILY S9B,C DIPEPTIDYL-PEPTIDASE IV-RELATED"/>
    <property type="match status" value="1"/>
</dbReference>
<dbReference type="Pfam" id="PF00930">
    <property type="entry name" value="DPPIV_N"/>
    <property type="match status" value="1"/>
</dbReference>
<evidence type="ECO:0000259" key="2">
    <source>
        <dbReference type="Pfam" id="PF00930"/>
    </source>
</evidence>
<feature type="domain" description="Peptidase S9 prolyl oligopeptidase catalytic" evidence="1">
    <location>
        <begin position="580"/>
        <end position="758"/>
    </location>
</feature>
<gene>
    <name evidence="3" type="ORF">A33Q_1823</name>
</gene>
<dbReference type="Gene3D" id="2.140.10.30">
    <property type="entry name" value="Dipeptidylpeptidase IV, N-terminal domain"/>
    <property type="match status" value="1"/>
</dbReference>
<dbReference type="InterPro" id="IPR029058">
    <property type="entry name" value="AB_hydrolase_fold"/>
</dbReference>
<dbReference type="GO" id="GO:0006508">
    <property type="term" value="P:proteolysis"/>
    <property type="evidence" value="ECO:0007669"/>
    <property type="project" value="InterPro"/>
</dbReference>
<dbReference type="SUPFAM" id="SSF82171">
    <property type="entry name" value="DPP6 N-terminal domain-like"/>
    <property type="match status" value="1"/>
</dbReference>
<dbReference type="STRING" id="1189612.A33Q_1823"/>
<sequence length="775" mass="88916">MIWLLFKEYPVIAVAGYSYIKKHELNPSQMSLFCKKFIKSSMILCLVGGFVWNAFSQGLKEDYLRAEQVKESFSKVYNSPSSFSWTKEGDFFWYSKATPLGNEFWKFEVNTGNKSRLFENKVLVSALNSFEGIEVKEDNLGISIVEYDIDENLVKFRFEGYEWDFIPDTGELLKKEKINNATRKYWGQSTDDKGGDPVLSPDKSLSAYIKDHNLFLKDGEEEKQLTFDGSPGEYYAVDIKWSPDGKKIALTKIRPAEVRKLYLLESTPKEQLQPKLHERDYRKPGDALPIKIPVMVNLEMDKVHFFPLELIPDQYSVHRLEWRENSQSITFEYNQRGHQEYAVYSMYSDDGSIKNLIKEESPTFIDYSGKYYRKDLNNGSEIIWSSERDGFRHLYLYDGKEGRVINQITKGEWVVREVLEVNEETRSVLFLASGMNSQEDPYHTHFCRINLDGSDFEILTKEDANYSISLSPDRSHFIATYSRQDRPPVSKVYSLGKKVNELHTVEIADISDIEEAGWTAPEIFHTTGRDGSTDIWGLIIKPSNFDPLKKYPVIEYIYAGPHSSHVPKFFRPNYYGLNELAELGFIVVQIDGMGTSNRSKAFHDVCYQDLKDAGFPDRKIWITEAAKSRPYMDIDRVGIFGTSAGGQNAAGALVFHNDFYKVAVASCGCHDNRMDKIWWNEQWMGKIGPHYEACSNTVNADLLEGKLLLIVGELDDNVDPASTYQFADALIKEMKDFEFIMVPGMGHSSGGSYGERKRRDFFVRNLLGSEPPAWN</sequence>
<feature type="domain" description="Dipeptidylpeptidase IV N-terminal" evidence="2">
    <location>
        <begin position="184"/>
        <end position="488"/>
    </location>
</feature>
<dbReference type="PANTHER" id="PTHR11731:SF118">
    <property type="entry name" value="BLR1971 PROTEIN"/>
    <property type="match status" value="1"/>
</dbReference>
<evidence type="ECO:0000259" key="1">
    <source>
        <dbReference type="Pfam" id="PF00326"/>
    </source>
</evidence>
<name>S2DIY5_INDAL</name>